<dbReference type="Pfam" id="PF00201">
    <property type="entry name" value="UDPGT"/>
    <property type="match status" value="1"/>
</dbReference>
<evidence type="ECO:0000256" key="3">
    <source>
        <dbReference type="ARBA" id="ARBA00022679"/>
    </source>
</evidence>
<dbReference type="Proteomes" id="UP001160148">
    <property type="component" value="Unassembled WGS sequence"/>
</dbReference>
<dbReference type="InterPro" id="IPR002213">
    <property type="entry name" value="UDP_glucos_trans"/>
</dbReference>
<dbReference type="Gene3D" id="3.40.50.2000">
    <property type="entry name" value="Glycogen Phosphorylase B"/>
    <property type="match status" value="1"/>
</dbReference>
<keyword evidence="4" id="KW-1133">Transmembrane helix</keyword>
<evidence type="ECO:0000256" key="1">
    <source>
        <dbReference type="ARBA" id="ARBA00009995"/>
    </source>
</evidence>
<gene>
    <name evidence="5" type="ORF">MEUPH1_LOCUS4552</name>
</gene>
<comment type="similarity">
    <text evidence="1">Belongs to the UDP-glycosyltransferase family.</text>
</comment>
<evidence type="ECO:0000313" key="5">
    <source>
        <dbReference type="EMBL" id="CAI6347810.1"/>
    </source>
</evidence>
<comment type="caution">
    <text evidence="5">The sequence shown here is derived from an EMBL/GenBank/DDBJ whole genome shotgun (WGS) entry which is preliminary data.</text>
</comment>
<dbReference type="PANTHER" id="PTHR48043">
    <property type="entry name" value="EG:EG0003.4 PROTEIN-RELATED"/>
    <property type="match status" value="1"/>
</dbReference>
<organism evidence="5 6">
    <name type="scientific">Macrosiphum euphorbiae</name>
    <name type="common">potato aphid</name>
    <dbReference type="NCBI Taxonomy" id="13131"/>
    <lineage>
        <taxon>Eukaryota</taxon>
        <taxon>Metazoa</taxon>
        <taxon>Ecdysozoa</taxon>
        <taxon>Arthropoda</taxon>
        <taxon>Hexapoda</taxon>
        <taxon>Insecta</taxon>
        <taxon>Pterygota</taxon>
        <taxon>Neoptera</taxon>
        <taxon>Paraneoptera</taxon>
        <taxon>Hemiptera</taxon>
        <taxon>Sternorrhyncha</taxon>
        <taxon>Aphidomorpha</taxon>
        <taxon>Aphidoidea</taxon>
        <taxon>Aphididae</taxon>
        <taxon>Macrosiphini</taxon>
        <taxon>Macrosiphum</taxon>
    </lineage>
</organism>
<name>A0AAV0VW62_9HEMI</name>
<keyword evidence="4" id="KW-0812">Transmembrane</keyword>
<dbReference type="GO" id="GO:0008194">
    <property type="term" value="F:UDP-glycosyltransferase activity"/>
    <property type="evidence" value="ECO:0007669"/>
    <property type="project" value="InterPro"/>
</dbReference>
<dbReference type="PANTHER" id="PTHR48043:SF145">
    <property type="entry name" value="FI06409P-RELATED"/>
    <property type="match status" value="1"/>
</dbReference>
<proteinExistence type="inferred from homology"/>
<keyword evidence="2" id="KW-0328">Glycosyltransferase</keyword>
<dbReference type="EMBL" id="CARXXK010000001">
    <property type="protein sequence ID" value="CAI6347810.1"/>
    <property type="molecule type" value="Genomic_DNA"/>
</dbReference>
<evidence type="ECO:0008006" key="7">
    <source>
        <dbReference type="Google" id="ProtNLM"/>
    </source>
</evidence>
<protein>
    <recommendedName>
        <fullName evidence="7">UDP-glucuronosyltransferase</fullName>
    </recommendedName>
</protein>
<dbReference type="InterPro" id="IPR050271">
    <property type="entry name" value="UDP-glycosyltransferase"/>
</dbReference>
<keyword evidence="6" id="KW-1185">Reference proteome</keyword>
<dbReference type="SUPFAM" id="SSF53756">
    <property type="entry name" value="UDP-Glycosyltransferase/glycogen phosphorylase"/>
    <property type="match status" value="1"/>
</dbReference>
<dbReference type="AlphaFoldDB" id="A0AAV0VW62"/>
<accession>A0AAV0VW62</accession>
<keyword evidence="3" id="KW-0808">Transferase</keyword>
<keyword evidence="4" id="KW-0472">Membrane</keyword>
<sequence>MQKNMMTWKWLPQRDIFLYQNVKLFISHGGVSGIYETVDAGVPVLGFPLFGDQQGNIDNLVNAGMAISIALLSITKDSFLKIFLEHLNNKKYKENAETASKIFKDRPMSQAEPVVYWTEYVLRHNGAPHLKSLAFKLRWYQYYLLNVLVVILVFISVVIFITRKIVTSICVYS</sequence>
<reference evidence="5 6" key="1">
    <citation type="submission" date="2023-01" db="EMBL/GenBank/DDBJ databases">
        <authorList>
            <person name="Whitehead M."/>
        </authorList>
    </citation>
    <scope>NUCLEOTIDE SEQUENCE [LARGE SCALE GENOMIC DNA]</scope>
</reference>
<evidence type="ECO:0000313" key="6">
    <source>
        <dbReference type="Proteomes" id="UP001160148"/>
    </source>
</evidence>
<evidence type="ECO:0000256" key="2">
    <source>
        <dbReference type="ARBA" id="ARBA00022676"/>
    </source>
</evidence>
<evidence type="ECO:0000256" key="4">
    <source>
        <dbReference type="SAM" id="Phobius"/>
    </source>
</evidence>
<feature type="transmembrane region" description="Helical" evidence="4">
    <location>
        <begin position="142"/>
        <end position="161"/>
    </location>
</feature>